<evidence type="ECO:0000256" key="1">
    <source>
        <dbReference type="ARBA" id="ARBA00004651"/>
    </source>
</evidence>
<feature type="transmembrane region" description="Helical" evidence="5">
    <location>
        <begin position="157"/>
        <end position="179"/>
    </location>
</feature>
<dbReference type="InterPro" id="IPR036259">
    <property type="entry name" value="MFS_trans_sf"/>
</dbReference>
<name>A0A930VPD3_9ACTN</name>
<dbReference type="EMBL" id="JADKPO010000024">
    <property type="protein sequence ID" value="MBF4769366.1"/>
    <property type="molecule type" value="Genomic_DNA"/>
</dbReference>
<evidence type="ECO:0000256" key="4">
    <source>
        <dbReference type="ARBA" id="ARBA00023136"/>
    </source>
</evidence>
<feature type="transmembrane region" description="Helical" evidence="5">
    <location>
        <begin position="257"/>
        <end position="274"/>
    </location>
</feature>
<feature type="transmembrane region" description="Helical" evidence="5">
    <location>
        <begin position="191"/>
        <end position="211"/>
    </location>
</feature>
<proteinExistence type="predicted"/>
<dbReference type="PANTHER" id="PTHR23501">
    <property type="entry name" value="MAJOR FACILITATOR SUPERFAMILY"/>
    <property type="match status" value="1"/>
</dbReference>
<dbReference type="RefSeq" id="WP_194697515.1">
    <property type="nucleotide sequence ID" value="NZ_JADKPO010000024.1"/>
</dbReference>
<dbReference type="Pfam" id="PF07690">
    <property type="entry name" value="MFS_1"/>
    <property type="match status" value="1"/>
</dbReference>
<keyword evidence="4 5" id="KW-0472">Membrane</keyword>
<dbReference type="GO" id="GO:0005886">
    <property type="term" value="C:plasma membrane"/>
    <property type="evidence" value="ECO:0007669"/>
    <property type="project" value="UniProtKB-SubCell"/>
</dbReference>
<feature type="transmembrane region" description="Helical" evidence="5">
    <location>
        <begin position="316"/>
        <end position="340"/>
    </location>
</feature>
<keyword evidence="3 5" id="KW-1133">Transmembrane helix</keyword>
<evidence type="ECO:0000256" key="5">
    <source>
        <dbReference type="SAM" id="Phobius"/>
    </source>
</evidence>
<dbReference type="PROSITE" id="PS50850">
    <property type="entry name" value="MFS"/>
    <property type="match status" value="1"/>
</dbReference>
<reference evidence="7" key="1">
    <citation type="submission" date="2020-11" db="EMBL/GenBank/DDBJ databases">
        <title>Nocardioides cynanchi sp. nov., isolated from soil of rhizosphere of Cynanchum wilfordii.</title>
        <authorList>
            <person name="Lee J.-S."/>
            <person name="Suh M.K."/>
            <person name="Kim J.-S."/>
        </authorList>
    </citation>
    <scope>NUCLEOTIDE SEQUENCE</scope>
    <source>
        <strain evidence="7">KCTC 19276</strain>
    </source>
</reference>
<evidence type="ECO:0000256" key="2">
    <source>
        <dbReference type="ARBA" id="ARBA00022692"/>
    </source>
</evidence>
<dbReference type="SUPFAM" id="SSF103473">
    <property type="entry name" value="MFS general substrate transporter"/>
    <property type="match status" value="1"/>
</dbReference>
<feature type="transmembrane region" description="Helical" evidence="5">
    <location>
        <begin position="286"/>
        <end position="304"/>
    </location>
</feature>
<accession>A0A930VPD3</accession>
<feature type="transmembrane region" description="Helical" evidence="5">
    <location>
        <begin position="412"/>
        <end position="431"/>
    </location>
</feature>
<dbReference type="InterPro" id="IPR020846">
    <property type="entry name" value="MFS_dom"/>
</dbReference>
<dbReference type="Proteomes" id="UP000660668">
    <property type="component" value="Unassembled WGS sequence"/>
</dbReference>
<evidence type="ECO:0000313" key="7">
    <source>
        <dbReference type="EMBL" id="MBF4769366.1"/>
    </source>
</evidence>
<evidence type="ECO:0000256" key="3">
    <source>
        <dbReference type="ARBA" id="ARBA00022989"/>
    </source>
</evidence>
<feature type="transmembrane region" description="Helical" evidence="5">
    <location>
        <begin position="74"/>
        <end position="98"/>
    </location>
</feature>
<feature type="domain" description="Major facilitator superfamily (MFS) profile" evidence="6">
    <location>
        <begin position="1"/>
        <end position="438"/>
    </location>
</feature>
<comment type="subcellular location">
    <subcellularLocation>
        <location evidence="1">Cell membrane</location>
        <topology evidence="1">Multi-pass membrane protein</topology>
    </subcellularLocation>
</comment>
<evidence type="ECO:0000259" key="6">
    <source>
        <dbReference type="PROSITE" id="PS50850"/>
    </source>
</evidence>
<feature type="transmembrane region" description="Helical" evidence="5">
    <location>
        <begin position="104"/>
        <end position="122"/>
    </location>
</feature>
<feature type="transmembrane region" description="Helical" evidence="5">
    <location>
        <begin position="217"/>
        <end position="237"/>
    </location>
</feature>
<feature type="transmembrane region" description="Helical" evidence="5">
    <location>
        <begin position="129"/>
        <end position="151"/>
    </location>
</feature>
<organism evidence="7 8">
    <name type="scientific">Nocardioides agariphilus</name>
    <dbReference type="NCBI Taxonomy" id="433664"/>
    <lineage>
        <taxon>Bacteria</taxon>
        <taxon>Bacillati</taxon>
        <taxon>Actinomycetota</taxon>
        <taxon>Actinomycetes</taxon>
        <taxon>Propionibacteriales</taxon>
        <taxon>Nocardioidaceae</taxon>
        <taxon>Nocardioides</taxon>
    </lineage>
</organism>
<feature type="transmembrane region" description="Helical" evidence="5">
    <location>
        <begin position="387"/>
        <end position="406"/>
    </location>
</feature>
<dbReference type="PANTHER" id="PTHR23501:SF154">
    <property type="entry name" value="MULTIDRUG-EFFLUX TRANSPORTER RV1634-RELATED"/>
    <property type="match status" value="1"/>
</dbReference>
<feature type="transmembrane region" description="Helical" evidence="5">
    <location>
        <begin position="346"/>
        <end position="367"/>
    </location>
</feature>
<comment type="caution">
    <text evidence="7">The sequence shown here is derived from an EMBL/GenBank/DDBJ whole genome shotgun (WGS) entry which is preliminary data.</text>
</comment>
<dbReference type="AlphaFoldDB" id="A0A930VPD3"/>
<dbReference type="GO" id="GO:0022857">
    <property type="term" value="F:transmembrane transporter activity"/>
    <property type="evidence" value="ECO:0007669"/>
    <property type="project" value="InterPro"/>
</dbReference>
<sequence length="447" mass="45131">MRTRLAALGILTAYATLSLQNVGITIAIPLGIRELGTAVDLGPTYAVFLAGNILGMVAGGALSRRWDISRTVLVATVISTCGLVVAAWAPVLLVLVGFRGVQGVGAGLSLVAVYIVAVRLFHGAARARMLGVLSTAWILPGILGPSLVGAIADEVGWRWTFVIAALAHVPGGVAVWLSARQLSSEPAAVPARSPLLPASAVAAGIVGLALGETGPGPQLGLVAVSVLLIVVATPAMLPPGTLTGRRGVPAAIAMRGLLAGAFFGVEAWLPLMLIDRYGLSVRDAGLIVGTGGVAWLCGVAIQARSVAGTAQRRVEVVGLGASLITLGMAGMVAAILLSGWWWPVGLFWSVACMGMGSAIPTVSALVYDFSAPSSHASNTAALQSSDALGCALVASVCGWAFARASAGGAEHSYSVVFVVAGLVGLAALCVVGRLPRSVSSDEQSASR</sequence>
<keyword evidence="2 5" id="KW-0812">Transmembrane</keyword>
<gene>
    <name evidence="7" type="ORF">ISU10_16480</name>
</gene>
<protein>
    <submittedName>
        <fullName evidence="7">MFS transporter</fullName>
    </submittedName>
</protein>
<dbReference type="Gene3D" id="1.20.1250.20">
    <property type="entry name" value="MFS general substrate transporter like domains"/>
    <property type="match status" value="2"/>
</dbReference>
<feature type="transmembrane region" description="Helical" evidence="5">
    <location>
        <begin position="43"/>
        <end position="62"/>
    </location>
</feature>
<keyword evidence="8" id="KW-1185">Reference proteome</keyword>
<evidence type="ECO:0000313" key="8">
    <source>
        <dbReference type="Proteomes" id="UP000660668"/>
    </source>
</evidence>
<dbReference type="InterPro" id="IPR011701">
    <property type="entry name" value="MFS"/>
</dbReference>